<dbReference type="SUPFAM" id="SSF53756">
    <property type="entry name" value="UDP-Glycosyltransferase/glycogen phosphorylase"/>
    <property type="match status" value="1"/>
</dbReference>
<accession>A0A4S2B0V9</accession>
<evidence type="ECO:0000313" key="3">
    <source>
        <dbReference type="Proteomes" id="UP000310532"/>
    </source>
</evidence>
<name>A0A4S2B0V9_9BACE</name>
<keyword evidence="2" id="KW-0808">Transferase</keyword>
<dbReference type="PANTHER" id="PTHR12526:SF630">
    <property type="entry name" value="GLYCOSYLTRANSFERASE"/>
    <property type="match status" value="1"/>
</dbReference>
<protein>
    <submittedName>
        <fullName evidence="2">Glycosyltransferase</fullName>
    </submittedName>
</protein>
<organism evidence="2 3">
    <name type="scientific">Bacteroides muris</name>
    <name type="common">ex Afrizal et al. 2022</name>
    <dbReference type="NCBI Taxonomy" id="2516960"/>
    <lineage>
        <taxon>Bacteria</taxon>
        <taxon>Pseudomonadati</taxon>
        <taxon>Bacteroidota</taxon>
        <taxon>Bacteroidia</taxon>
        <taxon>Bacteroidales</taxon>
        <taxon>Bacteroidaceae</taxon>
        <taxon>Bacteroides</taxon>
    </lineage>
</organism>
<proteinExistence type="predicted"/>
<dbReference type="Pfam" id="PF00534">
    <property type="entry name" value="Glycos_transf_1"/>
    <property type="match status" value="1"/>
</dbReference>
<dbReference type="PANTHER" id="PTHR12526">
    <property type="entry name" value="GLYCOSYLTRANSFERASE"/>
    <property type="match status" value="1"/>
</dbReference>
<gene>
    <name evidence="2" type="ORF">E5355_06225</name>
</gene>
<evidence type="ECO:0000313" key="2">
    <source>
        <dbReference type="EMBL" id="TGY07606.1"/>
    </source>
</evidence>
<keyword evidence="3" id="KW-1185">Reference proteome</keyword>
<dbReference type="InterPro" id="IPR001296">
    <property type="entry name" value="Glyco_trans_1"/>
</dbReference>
<evidence type="ECO:0000259" key="1">
    <source>
        <dbReference type="Pfam" id="PF00534"/>
    </source>
</evidence>
<sequence>MVSCEGLGNGGVQAIMMGIVRNLYTECHFDMLLFTSEKRYYDDEFLKYGGKIFRVPKYEGGNCLLHRADYYVRDFYTYREVNKILKNEPPYDVIHCNREYENAPLLMLASKYNVSVRISQAHIIHGKTNVICTLLNKFRTRLIRTYATKLIGCSYEACCSLYSERAIFTVLNNFYDDNRFDIGLFTPANISGLTIVQVGAISDIKNQIYSVEVLAYIRSVGIPARLKIIGFDMNVSYRKLLEEKIESIGLREYVDFLPGNTNIPLELNKSNCFIMPSLHEGFGIAIIEAQSMSLKCFASTNIPLTTNCGNVTYLKLTDGPAKWGDAISQWYQKTKGEKKACDTEKFKCSYVINKIRELYKISSK</sequence>
<dbReference type="AlphaFoldDB" id="A0A4S2B0V9"/>
<dbReference type="GO" id="GO:0016757">
    <property type="term" value="F:glycosyltransferase activity"/>
    <property type="evidence" value="ECO:0007669"/>
    <property type="project" value="InterPro"/>
</dbReference>
<dbReference type="EMBL" id="SRYZ01000009">
    <property type="protein sequence ID" value="TGY07606.1"/>
    <property type="molecule type" value="Genomic_DNA"/>
</dbReference>
<dbReference type="Proteomes" id="UP000310532">
    <property type="component" value="Unassembled WGS sequence"/>
</dbReference>
<reference evidence="2 3" key="1">
    <citation type="submission" date="2019-04" db="EMBL/GenBank/DDBJ databases">
        <title>Microbes associate with the intestines of laboratory mice.</title>
        <authorList>
            <person name="Navarre W."/>
            <person name="Wong E."/>
            <person name="Huang K."/>
            <person name="Tropini C."/>
            <person name="Ng K."/>
            <person name="Yu B."/>
        </authorList>
    </citation>
    <scope>NUCLEOTIDE SEQUENCE [LARGE SCALE GENOMIC DNA]</scope>
    <source>
        <strain evidence="2 3">NM69_E16B</strain>
    </source>
</reference>
<comment type="caution">
    <text evidence="2">The sequence shown here is derived from an EMBL/GenBank/DDBJ whole genome shotgun (WGS) entry which is preliminary data.</text>
</comment>
<feature type="domain" description="Glycosyl transferase family 1" evidence="1">
    <location>
        <begin position="194"/>
        <end position="300"/>
    </location>
</feature>
<dbReference type="Gene3D" id="3.40.50.2000">
    <property type="entry name" value="Glycogen Phosphorylase B"/>
    <property type="match status" value="2"/>
</dbReference>